<sequence>MVLMASPAVVPQAPAAAKAAVPAWALTASGAASHYQSVIDQIIAAQQQIIETNSAYPFATDFDKTLLPGYVQGSALMQLYFNLGQLNHANGFDQAADKFVYLWNAPAAEPLNFLNDPNPDTQYYFNSLGDETQVITIRPNSGTEDLSFTTMSGTGTPTGFTSLHAYDLSQFTPNADGTYTIYVSPTEHAGNWVNSAGAETLAIRNSIGDWGMPHATLKFELENQPGFTLPVLSDEQISSMLSNIATDLPGANASSLLFGVQQATNSLPPNYITPILGTTEATPGGPLLPGQFGSGVHFELQPDQALILKVPVLDASYSGISIDDAWTTGAPAALAQSSLNNTQAFHGSDGFVYYVVSSKDPGVANWLDSGDLRDGLAVLRWQGVTGTVPTVAPTAQVVDIADVREHLPADMPLVTPAERAADLQERMLEYFYVQHQDHDSGWITANLEYDQLKAAVGPEQFDALFGAQQDVPSVLERLMTPALGPDTMSVFSSALADPAGAASALINNLPLAVKDISLPMILAVLRMDMFVGQTVQELSNGISTGHLGEVLADRFSALQTVLDLIFNDPATSIGAGFLNARDDLGVALLHAGSYTLDANDFASAWAELSAFNQTASEMLAAGFAYLIDLG</sequence>
<reference evidence="2" key="1">
    <citation type="submission" date="2016-06" db="EMBL/GenBank/DDBJ databases">
        <authorList>
            <person name="Sutton G."/>
            <person name="Brinkac L."/>
            <person name="Sanka R."/>
            <person name="Adams M."/>
            <person name="Lau E."/>
            <person name="Sam S."/>
            <person name="Sreng N."/>
            <person name="Him V."/>
            <person name="Kerleguer A."/>
            <person name="Cheng S."/>
        </authorList>
    </citation>
    <scope>NUCLEOTIDE SEQUENCE [LARGE SCALE GENOMIC DNA]</scope>
    <source>
        <strain evidence="2">E1876</strain>
    </source>
</reference>
<dbReference type="AlphaFoldDB" id="A0A1A2Y1X3"/>
<protein>
    <recommendedName>
        <fullName evidence="3">DUF1214 domain-containing protein</fullName>
    </recommendedName>
</protein>
<evidence type="ECO:0000313" key="1">
    <source>
        <dbReference type="EMBL" id="OBI31131.1"/>
    </source>
</evidence>
<name>A0A1A2Y1X3_MYCSD</name>
<dbReference type="EMBL" id="LZKG01000062">
    <property type="protein sequence ID" value="OBI31131.1"/>
    <property type="molecule type" value="Genomic_DNA"/>
</dbReference>
<dbReference type="Proteomes" id="UP000093943">
    <property type="component" value="Unassembled WGS sequence"/>
</dbReference>
<dbReference type="SUPFAM" id="SSF160935">
    <property type="entry name" value="VPA0735-like"/>
    <property type="match status" value="1"/>
</dbReference>
<evidence type="ECO:0008006" key="3">
    <source>
        <dbReference type="Google" id="ProtNLM"/>
    </source>
</evidence>
<proteinExistence type="predicted"/>
<comment type="caution">
    <text evidence="1">The sequence shown here is derived from an EMBL/GenBank/DDBJ whole genome shotgun (WGS) entry which is preliminary data.</text>
</comment>
<accession>A0A1A2Y1X3</accession>
<gene>
    <name evidence="1" type="ORF">A5710_18675</name>
</gene>
<evidence type="ECO:0000313" key="2">
    <source>
        <dbReference type="Proteomes" id="UP000093943"/>
    </source>
</evidence>
<organism evidence="1 2">
    <name type="scientific">Mycolicibacter sinensis (strain JDM601)</name>
    <name type="common">Mycobacterium sinense</name>
    <dbReference type="NCBI Taxonomy" id="875328"/>
    <lineage>
        <taxon>Bacteria</taxon>
        <taxon>Bacillati</taxon>
        <taxon>Actinomycetota</taxon>
        <taxon>Actinomycetes</taxon>
        <taxon>Mycobacteriales</taxon>
        <taxon>Mycobacteriaceae</taxon>
        <taxon>Mycolicibacter</taxon>
    </lineage>
</organism>